<dbReference type="EMBL" id="JPRF03000054">
    <property type="protein sequence ID" value="OEV34085.1"/>
    <property type="molecule type" value="Genomic_DNA"/>
</dbReference>
<organism evidence="2 3">
    <name type="scientific">Kitasatospora aureofaciens</name>
    <name type="common">Streptomyces aureofaciens</name>
    <dbReference type="NCBI Taxonomy" id="1894"/>
    <lineage>
        <taxon>Bacteria</taxon>
        <taxon>Bacillati</taxon>
        <taxon>Actinomycetota</taxon>
        <taxon>Actinomycetes</taxon>
        <taxon>Kitasatosporales</taxon>
        <taxon>Streptomycetaceae</taxon>
        <taxon>Kitasatospora</taxon>
    </lineage>
</organism>
<gene>
    <name evidence="2" type="ORF">HS99_0011645</name>
</gene>
<name>A0A1E7N084_KITAU</name>
<evidence type="ECO:0000313" key="2">
    <source>
        <dbReference type="EMBL" id="OEV34085.1"/>
    </source>
</evidence>
<feature type="region of interest" description="Disordered" evidence="1">
    <location>
        <begin position="133"/>
        <end position="163"/>
    </location>
</feature>
<comment type="caution">
    <text evidence="2">The sequence shown here is derived from an EMBL/GenBank/DDBJ whole genome shotgun (WGS) entry which is preliminary data.</text>
</comment>
<feature type="compositionally biased region" description="Low complexity" evidence="1">
    <location>
        <begin position="133"/>
        <end position="150"/>
    </location>
</feature>
<feature type="region of interest" description="Disordered" evidence="1">
    <location>
        <begin position="1"/>
        <end position="36"/>
    </location>
</feature>
<reference evidence="2" key="1">
    <citation type="submission" date="2016-08" db="EMBL/GenBank/DDBJ databases">
        <title>Sequencing, Assembly and Comparative Genomics of S. aureofaciens ATCC 10762.</title>
        <authorList>
            <person name="Gradnigo J.S."/>
            <person name="Johnson N."/>
            <person name="Somerville G.A."/>
        </authorList>
    </citation>
    <scope>NUCLEOTIDE SEQUENCE [LARGE SCALE GENOMIC DNA]</scope>
    <source>
        <strain evidence="2">ATCC 10762</strain>
    </source>
</reference>
<keyword evidence="3" id="KW-1185">Reference proteome</keyword>
<accession>A0A1E7N084</accession>
<evidence type="ECO:0000256" key="1">
    <source>
        <dbReference type="SAM" id="MobiDB-lite"/>
    </source>
</evidence>
<dbReference type="Proteomes" id="UP000037395">
    <property type="component" value="Unassembled WGS sequence"/>
</dbReference>
<proteinExistence type="predicted"/>
<sequence length="163" mass="17535">MNRFAQIRPSGTMAAMTGGDDPSSSPRDGVPDRAGERYRPFAHLTTESCELCRRVMGVFVRAEQEFTVHLRPEDVHLGLAPEGRPPLEAVAVAPERLVIHSTERGTTGGQLTWWSNSPALAARRNSANLAGAVRTMTSPSSDSRSSTTPSAVRTSTQLSFAAE</sequence>
<dbReference type="AlphaFoldDB" id="A0A1E7N084"/>
<feature type="compositionally biased region" description="Polar residues" evidence="1">
    <location>
        <begin position="151"/>
        <end position="163"/>
    </location>
</feature>
<evidence type="ECO:0000313" key="3">
    <source>
        <dbReference type="Proteomes" id="UP000037395"/>
    </source>
</evidence>
<protein>
    <submittedName>
        <fullName evidence="2">Uncharacterized protein</fullName>
    </submittedName>
</protein>